<dbReference type="SUPFAM" id="SSF69318">
    <property type="entry name" value="Integrin alpha N-terminal domain"/>
    <property type="match status" value="1"/>
</dbReference>
<gene>
    <name evidence="1" type="ORF">ERJ77_25895</name>
</gene>
<organism evidence="1 2">
    <name type="scientific">Vibrio anguillarum</name>
    <name type="common">Listonella anguillarum</name>
    <dbReference type="NCBI Taxonomy" id="55601"/>
    <lineage>
        <taxon>Bacteria</taxon>
        <taxon>Pseudomonadati</taxon>
        <taxon>Pseudomonadota</taxon>
        <taxon>Gammaproteobacteria</taxon>
        <taxon>Vibrionales</taxon>
        <taxon>Vibrionaceae</taxon>
        <taxon>Vibrio</taxon>
    </lineage>
</organism>
<dbReference type="EMBL" id="SCLC01001404">
    <property type="protein sequence ID" value="MBF4437850.1"/>
    <property type="molecule type" value="Genomic_DNA"/>
</dbReference>
<proteinExistence type="predicted"/>
<accession>A0AAW4BJS8</accession>
<evidence type="ECO:0000313" key="1">
    <source>
        <dbReference type="EMBL" id="MBF4437850.1"/>
    </source>
</evidence>
<protein>
    <submittedName>
        <fullName evidence="1">VCBS repeat-containing protein</fullName>
    </submittedName>
</protein>
<comment type="caution">
    <text evidence="1">The sequence shown here is derived from an EMBL/GenBank/DDBJ whole genome shotgun (WGS) entry which is preliminary data.</text>
</comment>
<dbReference type="InterPro" id="IPR028994">
    <property type="entry name" value="Integrin_alpha_N"/>
</dbReference>
<name>A0AAW4BJS8_VIBAN</name>
<reference evidence="1" key="1">
    <citation type="journal article" date="2021" name="PeerJ">
        <title>Analysis of 44 Vibrio anguillarum genomes reveals high genetic diversity.</title>
        <authorList>
            <person name="Hansen M.J."/>
            <person name="Dalsgaard I."/>
        </authorList>
    </citation>
    <scope>NUCLEOTIDE SEQUENCE</scope>
    <source>
        <strain evidence="1">850617-1/1</strain>
    </source>
</reference>
<sequence length="95" mass="9759">GIVRALSGVDGSELWSYSNGGIIADARYTPAVADLDSDGLVEIVTTSLNSAYINVLDIEGNIKKQIEKTKTGGGASGNITLTDLDGDSSVEILSA</sequence>
<feature type="non-terminal residue" evidence="1">
    <location>
        <position position="1"/>
    </location>
</feature>
<feature type="non-terminal residue" evidence="1">
    <location>
        <position position="95"/>
    </location>
</feature>
<dbReference type="Proteomes" id="UP000786185">
    <property type="component" value="Unassembled WGS sequence"/>
</dbReference>
<dbReference type="AlphaFoldDB" id="A0AAW4BJS8"/>
<evidence type="ECO:0000313" key="2">
    <source>
        <dbReference type="Proteomes" id="UP000786185"/>
    </source>
</evidence>